<evidence type="ECO:0000256" key="1">
    <source>
        <dbReference type="SAM" id="Phobius"/>
    </source>
</evidence>
<keyword evidence="1" id="KW-1133">Transmembrane helix</keyword>
<feature type="transmembrane region" description="Helical" evidence="1">
    <location>
        <begin position="24"/>
        <end position="57"/>
    </location>
</feature>
<organism evidence="2">
    <name type="scientific">Bracon brevicornis</name>
    <dbReference type="NCBI Taxonomy" id="1563983"/>
    <lineage>
        <taxon>Eukaryota</taxon>
        <taxon>Metazoa</taxon>
        <taxon>Ecdysozoa</taxon>
        <taxon>Arthropoda</taxon>
        <taxon>Hexapoda</taxon>
        <taxon>Insecta</taxon>
        <taxon>Pterygota</taxon>
        <taxon>Neoptera</taxon>
        <taxon>Endopterygota</taxon>
        <taxon>Hymenoptera</taxon>
        <taxon>Apocrita</taxon>
        <taxon>Ichneumonoidea</taxon>
        <taxon>Braconidae</taxon>
        <taxon>Braconinae</taxon>
        <taxon>Bracon</taxon>
    </lineage>
</organism>
<dbReference type="AlphaFoldDB" id="A0A6V7L8H1"/>
<evidence type="ECO:0000313" key="2">
    <source>
        <dbReference type="EMBL" id="CAD1572433.1"/>
    </source>
</evidence>
<keyword evidence="1" id="KW-0472">Membrane</keyword>
<reference evidence="2" key="1">
    <citation type="submission" date="2020-07" db="EMBL/GenBank/DDBJ databases">
        <authorList>
            <person name="Ferguson B K."/>
        </authorList>
    </citation>
    <scope>NUCLEOTIDE SEQUENCE</scope>
    <source>
        <strain evidence="2">L06</strain>
    </source>
</reference>
<name>A0A6V7L8H1_9HYME</name>
<protein>
    <submittedName>
        <fullName evidence="2">Uncharacterized protein</fullName>
    </submittedName>
</protein>
<gene>
    <name evidence="2" type="ORF">BBRV_LOCUS99463</name>
</gene>
<dbReference type="EMBL" id="CADCXW020000339">
    <property type="protein sequence ID" value="CAD1572433.1"/>
    <property type="molecule type" value="Genomic_DNA"/>
</dbReference>
<proteinExistence type="predicted"/>
<keyword evidence="1" id="KW-0812">Transmembrane</keyword>
<sequence>MLLFLFLSVGPVSLVVFVVLLVRVVPLIFVVMVFVTVVVVVVVVVIFVDVVAVAVVLVVPDFDIVVFLAKLVIDECFRNYSPYEGSNWVQGVVFEFVSKEATTFIQTKNGVPYDGFVNGRRCVKQFIGYREIVMLSNFPQKILKL</sequence>
<accession>A0A6V7L8H1</accession>